<feature type="compositionally biased region" description="Low complexity" evidence="1">
    <location>
        <begin position="729"/>
        <end position="738"/>
    </location>
</feature>
<gene>
    <name evidence="3" type="ORF">OYC64_019721</name>
</gene>
<evidence type="ECO:0000313" key="3">
    <source>
        <dbReference type="EMBL" id="KAL3041592.1"/>
    </source>
</evidence>
<feature type="region of interest" description="Disordered" evidence="1">
    <location>
        <begin position="654"/>
        <end position="687"/>
    </location>
</feature>
<feature type="compositionally biased region" description="Basic and acidic residues" evidence="1">
    <location>
        <begin position="319"/>
        <end position="334"/>
    </location>
</feature>
<dbReference type="PANTHER" id="PTHR15591:SF14">
    <property type="entry name" value="AP-4 COMPLEX ACCESSORY SUBUNIT RUSC2"/>
    <property type="match status" value="1"/>
</dbReference>
<feature type="compositionally biased region" description="Basic and acidic residues" evidence="1">
    <location>
        <begin position="429"/>
        <end position="455"/>
    </location>
</feature>
<dbReference type="EMBL" id="JBIYXZ010002089">
    <property type="protein sequence ID" value="KAL3041592.1"/>
    <property type="molecule type" value="Genomic_DNA"/>
</dbReference>
<feature type="compositionally biased region" description="Basic and acidic residues" evidence="1">
    <location>
        <begin position="106"/>
        <end position="122"/>
    </location>
</feature>
<comment type="caution">
    <text evidence="3">The sequence shown here is derived from an EMBL/GenBank/DDBJ whole genome shotgun (WGS) entry which is preliminary data.</text>
</comment>
<evidence type="ECO:0000259" key="2">
    <source>
        <dbReference type="PROSITE" id="PS50826"/>
    </source>
</evidence>
<dbReference type="AlphaFoldDB" id="A0ABD2FIP5"/>
<feature type="region of interest" description="Disordered" evidence="1">
    <location>
        <begin position="313"/>
        <end position="342"/>
    </location>
</feature>
<dbReference type="PANTHER" id="PTHR15591">
    <property type="entry name" value="RUN AND SH3 DOMAIN CONTAINING"/>
    <property type="match status" value="1"/>
</dbReference>
<dbReference type="Proteomes" id="UP001619887">
    <property type="component" value="Unassembled WGS sequence"/>
</dbReference>
<proteinExistence type="predicted"/>
<feature type="region of interest" description="Disordered" evidence="1">
    <location>
        <begin position="716"/>
        <end position="738"/>
    </location>
</feature>
<reference evidence="3 4" key="2">
    <citation type="journal article" date="2024" name="G3 (Bethesda)">
        <title>The genome of the cryopelagic Antarctic bald notothen, Trematomus borchgrevinki.</title>
        <authorList>
            <person name="Rayamajhi N."/>
            <person name="Rivera-Colon A.G."/>
            <person name="Minhas B.F."/>
            <person name="Cheng C.C."/>
            <person name="Catchen J.M."/>
        </authorList>
    </citation>
    <scope>NUCLEOTIDE SEQUENCE [LARGE SCALE GENOMIC DNA]</scope>
    <source>
        <strain evidence="3">AGRC-2024</strain>
    </source>
</reference>
<feature type="compositionally biased region" description="Polar residues" evidence="1">
    <location>
        <begin position="1203"/>
        <end position="1219"/>
    </location>
</feature>
<feature type="domain" description="RUN" evidence="2">
    <location>
        <begin position="899"/>
        <end position="1043"/>
    </location>
</feature>
<dbReference type="SUPFAM" id="SSF140741">
    <property type="entry name" value="RUN domain-like"/>
    <property type="match status" value="1"/>
</dbReference>
<name>A0ABD2FIP5_PAGBO</name>
<feature type="compositionally biased region" description="Acidic residues" evidence="1">
    <location>
        <begin position="134"/>
        <end position="144"/>
    </location>
</feature>
<feature type="region of interest" description="Disordered" evidence="1">
    <location>
        <begin position="407"/>
        <end position="478"/>
    </location>
</feature>
<dbReference type="Pfam" id="PF02759">
    <property type="entry name" value="RUN"/>
    <property type="match status" value="1"/>
</dbReference>
<sequence>MIGASSHSGDTLIACHFPVVQLPTWQLPVQALCSSAKRPGRLCPVGLTRAVSLPERDSLNREHAFTGGRRPFSSSHGSFIEDRAEEEEGGSDSSGRDDSNSSPEEASSHLKKENSGARDTLRSHNSFLPNRTLDEDEEEEDSEGDNLHRYHEDSSFVLHGNSNWPLSNGAISHGDMGGECGNEGTMLGAERDHEWISNQLHQQDSLQTQCQCFHVSRSGVRAYKEKDSDRRKDNMSCCIHRQHKCSPELFSNTHTENVSDSSCNSSDGVLVNFCTIYNRSNNPATPHDLSTPAAHPYQSSEGSVFLNLQPVPQTPAEGLQHDNMADNSPPKEEADTMPSASCWSPQGLDSNCNLYSLEPPPPGLSSLEVSDLAACLQSQATLAMETNQKYYKLVSCDLSSQSPSPAWSSLTSCPEGQSRSSPFPPSEHFSVDHKKEAQHKEVMKEEEDHQKEKRLSSTHADCSEFQTHDDQVATTSSERSLYRKKQSYSFQNPLYQSPYSLCPIQCSPHSSQCQGTSTASTQPSVILHQEHCETDATEKGACSLENAVVRYSKAQRPTSLPIQPFVLVPAGKPQTQHLGCLLEQYINQKSSKSSQPGLKFKGKSSQGCSNLQASPMGNHCPIFLEAPSSSDTCSTCTPSPECFSRAWSQSRRGQGCPSPFTFESSQDPTYSPPSRLVQDNTSPPQSSTFSNLIAAPLKSHLVKSPAYQDLINLTPEQGQTKTEPRSPYQTQTPSTFSHTPPTLLLTTDTHHPNLQASLSPPTAVQPEQELPQCRAAPAADFGFFNNSFTAAFSSVAPLSYLSSLFSMAASGLQIQHSAGLSGKQSQSQHSETLILSDRPPIEFCLSPDTSYESMSISYLQRRGLLRSVSRAVDLIMAHFGSSRDPEEKMRLGNSSCSPTIGGLVLEHLCPAIQNILEDGLRDHKLDFIVGQRRNHSWGVVEVSTRIGPSTKVLHSLVSKIRQFPQLSSQCMRLRAFIMGLLNLRALEFWLSHLQSQKDLVTTYYHSWGFLSMSLGQCQPLFQELLLLLQPLTVMPFDLNLLLEPRMLRNRQLCSEEHGVSPPQPCSALLVTSWPLLQADKKACSSHSQQNNISQQTGLHCQDSPRSQNCIKQDCEVNWANRSPLAPIQEWWSNKPDLVDGVVEGEDCRQNCAENWSQISMDSRHEDRMGEKENETPIATTFVQAESPYQGGLRWAKLFGAADTSTRTETVSQSHSGAQTRRSRRPSHWLHFDRSHLGLLAQSIRSMTLGGASSD</sequence>
<dbReference type="PROSITE" id="PS50826">
    <property type="entry name" value="RUN"/>
    <property type="match status" value="1"/>
</dbReference>
<dbReference type="InterPro" id="IPR004012">
    <property type="entry name" value="Run_dom"/>
</dbReference>
<feature type="region of interest" description="Disordered" evidence="1">
    <location>
        <begin position="1203"/>
        <end position="1225"/>
    </location>
</feature>
<accession>A0ABD2FIP5</accession>
<evidence type="ECO:0000313" key="4">
    <source>
        <dbReference type="Proteomes" id="UP001619887"/>
    </source>
</evidence>
<dbReference type="InterPro" id="IPR047343">
    <property type="entry name" value="RUSC1_2"/>
</dbReference>
<feature type="region of interest" description="Disordered" evidence="1">
    <location>
        <begin position="59"/>
        <end position="146"/>
    </location>
</feature>
<dbReference type="Gene3D" id="1.20.58.900">
    <property type="match status" value="1"/>
</dbReference>
<organism evidence="3 4">
    <name type="scientific">Pagothenia borchgrevinki</name>
    <name type="common">Bald rockcod</name>
    <name type="synonym">Trematomus borchgrevinki</name>
    <dbReference type="NCBI Taxonomy" id="8213"/>
    <lineage>
        <taxon>Eukaryota</taxon>
        <taxon>Metazoa</taxon>
        <taxon>Chordata</taxon>
        <taxon>Craniata</taxon>
        <taxon>Vertebrata</taxon>
        <taxon>Euteleostomi</taxon>
        <taxon>Actinopterygii</taxon>
        <taxon>Neopterygii</taxon>
        <taxon>Teleostei</taxon>
        <taxon>Neoteleostei</taxon>
        <taxon>Acanthomorphata</taxon>
        <taxon>Eupercaria</taxon>
        <taxon>Perciformes</taxon>
        <taxon>Notothenioidei</taxon>
        <taxon>Nototheniidae</taxon>
        <taxon>Pagothenia</taxon>
    </lineage>
</organism>
<reference evidence="3 4" key="1">
    <citation type="journal article" date="2022" name="G3 (Bethesda)">
        <title>Evaluating Illumina-, Nanopore-, and PacBio-based genome assembly strategies with the bald notothen, Trematomus borchgrevinki.</title>
        <authorList>
            <person name="Rayamajhi N."/>
            <person name="Cheng C.C."/>
            <person name="Catchen J.M."/>
        </authorList>
    </citation>
    <scope>NUCLEOTIDE SEQUENCE [LARGE SCALE GENOMIC DNA]</scope>
    <source>
        <strain evidence="3">AGRC-2024</strain>
    </source>
</reference>
<protein>
    <recommendedName>
        <fullName evidence="2">RUN domain-containing protein</fullName>
    </recommendedName>
</protein>
<dbReference type="InterPro" id="IPR037213">
    <property type="entry name" value="Run_dom_sf"/>
</dbReference>
<keyword evidence="4" id="KW-1185">Reference proteome</keyword>
<feature type="compositionally biased region" description="Polar residues" evidence="1">
    <location>
        <begin position="677"/>
        <end position="687"/>
    </location>
</feature>
<dbReference type="SMART" id="SM00593">
    <property type="entry name" value="RUN"/>
    <property type="match status" value="1"/>
</dbReference>
<evidence type="ECO:0000256" key="1">
    <source>
        <dbReference type="SAM" id="MobiDB-lite"/>
    </source>
</evidence>